<dbReference type="InterPro" id="IPR050053">
    <property type="entry name" value="ATPase_alpha/beta_chains"/>
</dbReference>
<keyword evidence="9" id="KW-0472">Membrane</keyword>
<dbReference type="SUPFAM" id="SSF47917">
    <property type="entry name" value="C-terminal domain of alpha and beta subunits of F1 ATP synthase"/>
    <property type="match status" value="1"/>
</dbReference>
<dbReference type="SMART" id="SM00382">
    <property type="entry name" value="AAA"/>
    <property type="match status" value="1"/>
</dbReference>
<keyword evidence="8" id="KW-0406">Ion transport</keyword>
<proteinExistence type="inferred from homology"/>
<evidence type="ECO:0000256" key="12">
    <source>
        <dbReference type="ARBA" id="ARBA00048383"/>
    </source>
</evidence>
<dbReference type="FunFam" id="3.40.50.300:FF:000026">
    <property type="entry name" value="ATP synthase subunit beta"/>
    <property type="match status" value="1"/>
</dbReference>
<comment type="function">
    <text evidence="13">Produces ATP from ADP in the presence of a proton gradient across the membrane.</text>
</comment>
<sequence length="519" mass="55550">MFKSGLARTFGRAAFARPTPVARAFQPLRSNALPALSARFASTDSSLAGRVHQVIGAVVDIKFDGEKLPAILNAVTTEINGQKLVLEVAQHLGENVVRTIAMDGTEGLSRGVVAHDTGAPIMIPVGAGTLGRIINVTGDPIDERGPIKATHSKPIHAEPPSFVDQSTEAEILVTGIKVVDLLAPYARGGKIGLFGGAGVGKTVFIQELINNIAKAHGGYSVFCGVGERTREGNDLYHEMQETGVIQLDGDSKVSLVFGQMNEPPGARARVALTGLTIAEYFRDDEGQDVLLFIDNIFRFTQAGSEVSALLGRIPSAVGYQPTLAVDMGVMQERITTTHKGSITSVQAVYVPADDLTDPAPATTFAHLDATTVLSRGISELGIYPAVDPLDSKSRMLDARIIGNEHYDTASRVQQMLQEYKSLQDIIAILGMDELSEADKLTVERARKLQRFLSQPFAVAQVFTGIEGQLVDLKDTIRSFKAIINGEADDLPENAFYMVGDIDSARAKGEKILAELEGSA</sequence>
<dbReference type="OMA" id="SMEEGGW"/>
<dbReference type="Pfam" id="PF02874">
    <property type="entry name" value="ATP-synt_ab_N"/>
    <property type="match status" value="1"/>
</dbReference>
<dbReference type="InterPro" id="IPR000194">
    <property type="entry name" value="ATPase_F1/V1/A1_a/bsu_nucl-bd"/>
</dbReference>
<dbReference type="InterPro" id="IPR055190">
    <property type="entry name" value="ATP-synt_VA_C"/>
</dbReference>
<dbReference type="Pfam" id="PF00006">
    <property type="entry name" value="ATP-synt_ab"/>
    <property type="match status" value="1"/>
</dbReference>
<dbReference type="CDD" id="cd01133">
    <property type="entry name" value="F1-ATPase_beta_CD"/>
    <property type="match status" value="1"/>
</dbReference>
<dbReference type="InterPro" id="IPR036121">
    <property type="entry name" value="ATPase_F1/V1/A1_a/bsu_N_sf"/>
</dbReference>
<evidence type="ECO:0000256" key="8">
    <source>
        <dbReference type="ARBA" id="ARBA00023065"/>
    </source>
</evidence>
<evidence type="ECO:0000256" key="13">
    <source>
        <dbReference type="RuleBase" id="RU003553"/>
    </source>
</evidence>
<keyword evidence="4 13" id="KW-0547">Nucleotide-binding</keyword>
<keyword evidence="5" id="KW-0375">Hydrogen ion transport</keyword>
<comment type="subcellular location">
    <subcellularLocation>
        <location evidence="1">Membrane</location>
    </subcellularLocation>
</comment>
<evidence type="ECO:0000256" key="11">
    <source>
        <dbReference type="ARBA" id="ARBA00023310"/>
    </source>
</evidence>
<gene>
    <name evidence="15" type="ORF">PENDEC_c009G01927</name>
</gene>
<reference evidence="16" key="1">
    <citation type="journal article" date="2017" name="Nat. Microbiol.">
        <title>Global analysis of biosynthetic gene clusters reveals vast potential of secondary metabolite production in Penicillium species.</title>
        <authorList>
            <person name="Nielsen J.C."/>
            <person name="Grijseels S."/>
            <person name="Prigent S."/>
            <person name="Ji B."/>
            <person name="Dainat J."/>
            <person name="Nielsen K.F."/>
            <person name="Frisvad J.C."/>
            <person name="Workman M."/>
            <person name="Nielsen J."/>
        </authorList>
    </citation>
    <scope>NUCLEOTIDE SEQUENCE [LARGE SCALE GENOMIC DNA]</scope>
    <source>
        <strain evidence="16">IBT 11843</strain>
    </source>
</reference>
<evidence type="ECO:0000256" key="2">
    <source>
        <dbReference type="ARBA" id="ARBA00008936"/>
    </source>
</evidence>
<keyword evidence="10 13" id="KW-0139">CF(1)</keyword>
<evidence type="ECO:0000256" key="5">
    <source>
        <dbReference type="ARBA" id="ARBA00022781"/>
    </source>
</evidence>
<dbReference type="GO" id="GO:0045259">
    <property type="term" value="C:proton-transporting ATP synthase complex"/>
    <property type="evidence" value="ECO:0007669"/>
    <property type="project" value="UniProtKB-KW"/>
</dbReference>
<dbReference type="STRING" id="69771.A0A1V6PCK4"/>
<dbReference type="Proteomes" id="UP000191522">
    <property type="component" value="Unassembled WGS sequence"/>
</dbReference>
<dbReference type="InterPro" id="IPR027417">
    <property type="entry name" value="P-loop_NTPase"/>
</dbReference>
<dbReference type="FunFam" id="1.10.1140.10:FF:000001">
    <property type="entry name" value="ATP synthase subunit beta"/>
    <property type="match status" value="1"/>
</dbReference>
<keyword evidence="6 13" id="KW-0067">ATP-binding</keyword>
<dbReference type="InterPro" id="IPR004100">
    <property type="entry name" value="ATPase_F1/V1/A1_a/bsu_N"/>
</dbReference>
<dbReference type="Gene3D" id="3.40.50.300">
    <property type="entry name" value="P-loop containing nucleotide triphosphate hydrolases"/>
    <property type="match status" value="1"/>
</dbReference>
<dbReference type="HAMAP" id="MF_01347">
    <property type="entry name" value="ATP_synth_beta_bact"/>
    <property type="match status" value="1"/>
</dbReference>
<keyword evidence="11 13" id="KW-0066">ATP synthesis</keyword>
<keyword evidence="7" id="KW-1278">Translocase</keyword>
<dbReference type="CDD" id="cd18110">
    <property type="entry name" value="ATP-synt_F1_beta_C"/>
    <property type="match status" value="1"/>
</dbReference>
<evidence type="ECO:0000313" key="15">
    <source>
        <dbReference type="EMBL" id="OQD74809.1"/>
    </source>
</evidence>
<comment type="caution">
    <text evidence="15">The sequence shown here is derived from an EMBL/GenBank/DDBJ whole genome shotgun (WGS) entry which is preliminary data.</text>
</comment>
<comment type="subunit">
    <text evidence="13">F-type ATPases have 2 components, CF(1) - the catalytic core - and CF(0) - the membrane proton channel. CF(1) and CF(0) have multiple subunits.</text>
</comment>
<comment type="catalytic activity">
    <reaction evidence="12 13">
        <text>ATP + H2O + 4 H(+)(in) = ADP + phosphate + 5 H(+)(out)</text>
        <dbReference type="Rhea" id="RHEA:57720"/>
        <dbReference type="ChEBI" id="CHEBI:15377"/>
        <dbReference type="ChEBI" id="CHEBI:15378"/>
        <dbReference type="ChEBI" id="CHEBI:30616"/>
        <dbReference type="ChEBI" id="CHEBI:43474"/>
        <dbReference type="ChEBI" id="CHEBI:456216"/>
        <dbReference type="EC" id="7.1.2.2"/>
    </reaction>
</comment>
<dbReference type="SUPFAM" id="SSF52540">
    <property type="entry name" value="P-loop containing nucleoside triphosphate hydrolases"/>
    <property type="match status" value="1"/>
</dbReference>
<evidence type="ECO:0000256" key="9">
    <source>
        <dbReference type="ARBA" id="ARBA00023136"/>
    </source>
</evidence>
<evidence type="ECO:0000256" key="10">
    <source>
        <dbReference type="ARBA" id="ARBA00023196"/>
    </source>
</evidence>
<dbReference type="Pfam" id="PF22919">
    <property type="entry name" value="ATP-synt_VA_C"/>
    <property type="match status" value="1"/>
</dbReference>
<dbReference type="InterPro" id="IPR020003">
    <property type="entry name" value="ATPase_a/bsu_AS"/>
</dbReference>
<dbReference type="PROSITE" id="PS00152">
    <property type="entry name" value="ATPASE_ALPHA_BETA"/>
    <property type="match status" value="1"/>
</dbReference>
<evidence type="ECO:0000259" key="14">
    <source>
        <dbReference type="SMART" id="SM00382"/>
    </source>
</evidence>
<dbReference type="NCBIfam" id="TIGR01039">
    <property type="entry name" value="atpD"/>
    <property type="match status" value="1"/>
</dbReference>
<dbReference type="CDD" id="cd18115">
    <property type="entry name" value="ATP-synt_F1_beta_N"/>
    <property type="match status" value="1"/>
</dbReference>
<keyword evidence="3" id="KW-0813">Transport</keyword>
<protein>
    <recommendedName>
        <fullName evidence="13">ATP synthase subunit beta</fullName>
        <ecNumber evidence="13">7.1.2.2</ecNumber>
    </recommendedName>
</protein>
<dbReference type="EC" id="7.1.2.2" evidence="13"/>
<accession>A0A1V6PCK4</accession>
<dbReference type="SUPFAM" id="SSF50615">
    <property type="entry name" value="N-terminal domain of alpha and beta subunits of F1 ATP synthase"/>
    <property type="match status" value="1"/>
</dbReference>
<evidence type="ECO:0000256" key="1">
    <source>
        <dbReference type="ARBA" id="ARBA00004370"/>
    </source>
</evidence>
<dbReference type="AlphaFoldDB" id="A0A1V6PCK4"/>
<dbReference type="GO" id="GO:0046933">
    <property type="term" value="F:proton-transporting ATP synthase activity, rotational mechanism"/>
    <property type="evidence" value="ECO:0007669"/>
    <property type="project" value="InterPro"/>
</dbReference>
<dbReference type="OrthoDB" id="14523at2759"/>
<evidence type="ECO:0000256" key="6">
    <source>
        <dbReference type="ARBA" id="ARBA00022840"/>
    </source>
</evidence>
<evidence type="ECO:0000256" key="7">
    <source>
        <dbReference type="ARBA" id="ARBA00022967"/>
    </source>
</evidence>
<dbReference type="GO" id="GO:0005524">
    <property type="term" value="F:ATP binding"/>
    <property type="evidence" value="ECO:0007669"/>
    <property type="project" value="UniProtKB-KW"/>
</dbReference>
<keyword evidence="16" id="KW-1185">Reference proteome</keyword>
<dbReference type="GO" id="GO:0005743">
    <property type="term" value="C:mitochondrial inner membrane"/>
    <property type="evidence" value="ECO:0007669"/>
    <property type="project" value="UniProtKB-ARBA"/>
</dbReference>
<dbReference type="Gene3D" id="2.40.10.170">
    <property type="match status" value="1"/>
</dbReference>
<dbReference type="PIRSF" id="PIRSF039072">
    <property type="entry name" value="ATPase_subunit_beta"/>
    <property type="match status" value="1"/>
</dbReference>
<evidence type="ECO:0000313" key="16">
    <source>
        <dbReference type="Proteomes" id="UP000191522"/>
    </source>
</evidence>
<evidence type="ECO:0000256" key="4">
    <source>
        <dbReference type="ARBA" id="ARBA00022741"/>
    </source>
</evidence>
<feature type="domain" description="AAA+ ATPase" evidence="14">
    <location>
        <begin position="187"/>
        <end position="370"/>
    </location>
</feature>
<comment type="similarity">
    <text evidence="2">Belongs to the ATPase alpha/beta chains family.</text>
</comment>
<dbReference type="GO" id="GO:0042776">
    <property type="term" value="P:proton motive force-driven mitochondrial ATP synthesis"/>
    <property type="evidence" value="ECO:0007669"/>
    <property type="project" value="TreeGrafter"/>
</dbReference>
<dbReference type="InterPro" id="IPR003593">
    <property type="entry name" value="AAA+_ATPase"/>
</dbReference>
<dbReference type="PANTHER" id="PTHR15184">
    <property type="entry name" value="ATP SYNTHASE"/>
    <property type="match status" value="1"/>
</dbReference>
<name>A0A1V6PCK4_PENDC</name>
<dbReference type="PANTHER" id="PTHR15184:SF71">
    <property type="entry name" value="ATP SYNTHASE SUBUNIT BETA, MITOCHONDRIAL"/>
    <property type="match status" value="1"/>
</dbReference>
<dbReference type="InterPro" id="IPR024034">
    <property type="entry name" value="ATPase_F1/V1_b/a_C"/>
</dbReference>
<dbReference type="InterPro" id="IPR005722">
    <property type="entry name" value="ATP_synth_F1_bsu"/>
</dbReference>
<dbReference type="Gene3D" id="1.10.1140.10">
    <property type="entry name" value="Bovine Mitochondrial F1-atpase, Atp Synthase Beta Chain, Chain D, domain 3"/>
    <property type="match status" value="1"/>
</dbReference>
<dbReference type="EMBL" id="MDYL01000009">
    <property type="protein sequence ID" value="OQD74809.1"/>
    <property type="molecule type" value="Genomic_DNA"/>
</dbReference>
<evidence type="ECO:0000256" key="3">
    <source>
        <dbReference type="ARBA" id="ARBA00022448"/>
    </source>
</evidence>
<organism evidence="15 16">
    <name type="scientific">Penicillium decumbens</name>
    <dbReference type="NCBI Taxonomy" id="69771"/>
    <lineage>
        <taxon>Eukaryota</taxon>
        <taxon>Fungi</taxon>
        <taxon>Dikarya</taxon>
        <taxon>Ascomycota</taxon>
        <taxon>Pezizomycotina</taxon>
        <taxon>Eurotiomycetes</taxon>
        <taxon>Eurotiomycetidae</taxon>
        <taxon>Eurotiales</taxon>
        <taxon>Aspergillaceae</taxon>
        <taxon>Penicillium</taxon>
    </lineage>
</organism>